<dbReference type="UniPathway" id="UPA00122">
    <property type="reaction ID" value="UER00961"/>
</dbReference>
<dbReference type="GO" id="GO:0004665">
    <property type="term" value="F:prephenate dehydrogenase (NADP+) activity"/>
    <property type="evidence" value="ECO:0007669"/>
    <property type="project" value="InterPro"/>
</dbReference>
<dbReference type="EMBL" id="CAEZUF010000023">
    <property type="protein sequence ID" value="CAB4588087.1"/>
    <property type="molecule type" value="Genomic_DNA"/>
</dbReference>
<proteinExistence type="predicted"/>
<dbReference type="GO" id="GO:0006571">
    <property type="term" value="P:tyrosine biosynthetic process"/>
    <property type="evidence" value="ECO:0007669"/>
    <property type="project" value="UniProtKB-UniPathway"/>
</dbReference>
<dbReference type="GO" id="GO:0070403">
    <property type="term" value="F:NAD+ binding"/>
    <property type="evidence" value="ECO:0007669"/>
    <property type="project" value="InterPro"/>
</dbReference>
<evidence type="ECO:0000256" key="4">
    <source>
        <dbReference type="ARBA" id="ARBA00022498"/>
    </source>
</evidence>
<dbReference type="Gene3D" id="3.40.50.720">
    <property type="entry name" value="NAD(P)-binding Rossmann-like Domain"/>
    <property type="match status" value="1"/>
</dbReference>
<comment type="catalytic activity">
    <reaction evidence="8">
        <text>prephenate + NAD(+) = 3-(4-hydroxyphenyl)pyruvate + CO2 + NADH</text>
        <dbReference type="Rhea" id="RHEA:13869"/>
        <dbReference type="ChEBI" id="CHEBI:16526"/>
        <dbReference type="ChEBI" id="CHEBI:29934"/>
        <dbReference type="ChEBI" id="CHEBI:36242"/>
        <dbReference type="ChEBI" id="CHEBI:57540"/>
        <dbReference type="ChEBI" id="CHEBI:57945"/>
        <dbReference type="EC" id="1.3.1.12"/>
    </reaction>
</comment>
<dbReference type="InterPro" id="IPR036291">
    <property type="entry name" value="NAD(P)-bd_dom_sf"/>
</dbReference>
<feature type="domain" description="ACT" evidence="10">
    <location>
        <begin position="286"/>
        <end position="354"/>
    </location>
</feature>
<evidence type="ECO:0000256" key="7">
    <source>
        <dbReference type="ARBA" id="ARBA00023141"/>
    </source>
</evidence>
<dbReference type="InterPro" id="IPR045865">
    <property type="entry name" value="ACT-like_dom_sf"/>
</dbReference>
<dbReference type="Gene3D" id="3.30.70.260">
    <property type="match status" value="1"/>
</dbReference>
<evidence type="ECO:0000256" key="2">
    <source>
        <dbReference type="ARBA" id="ARBA00012068"/>
    </source>
</evidence>
<feature type="domain" description="Prephenate/arogenate dehydrogenase" evidence="9">
    <location>
        <begin position="5"/>
        <end position="281"/>
    </location>
</feature>
<keyword evidence="6" id="KW-0520">NAD</keyword>
<evidence type="ECO:0000256" key="6">
    <source>
        <dbReference type="ARBA" id="ARBA00023027"/>
    </source>
</evidence>
<evidence type="ECO:0000259" key="9">
    <source>
        <dbReference type="PROSITE" id="PS51176"/>
    </source>
</evidence>
<dbReference type="Gene3D" id="1.10.3660.10">
    <property type="entry name" value="6-phosphogluconate dehydrogenase C-terminal like domain"/>
    <property type="match status" value="1"/>
</dbReference>
<organism evidence="11">
    <name type="scientific">freshwater metagenome</name>
    <dbReference type="NCBI Taxonomy" id="449393"/>
    <lineage>
        <taxon>unclassified sequences</taxon>
        <taxon>metagenomes</taxon>
        <taxon>ecological metagenomes</taxon>
    </lineage>
</organism>
<dbReference type="PROSITE" id="PS51671">
    <property type="entry name" value="ACT"/>
    <property type="match status" value="1"/>
</dbReference>
<evidence type="ECO:0000313" key="11">
    <source>
        <dbReference type="EMBL" id="CAB4588087.1"/>
    </source>
</evidence>
<name>A0A6J6FI59_9ZZZZ</name>
<dbReference type="SUPFAM" id="SSF48179">
    <property type="entry name" value="6-phosphogluconate dehydrogenase C-terminal domain-like"/>
    <property type="match status" value="1"/>
</dbReference>
<protein>
    <recommendedName>
        <fullName evidence="3">Prephenate dehydrogenase</fullName>
        <ecNumber evidence="2">1.3.1.12</ecNumber>
    </recommendedName>
</protein>
<reference evidence="11" key="1">
    <citation type="submission" date="2020-05" db="EMBL/GenBank/DDBJ databases">
        <authorList>
            <person name="Chiriac C."/>
            <person name="Salcher M."/>
            <person name="Ghai R."/>
            <person name="Kavagutti S V."/>
        </authorList>
    </citation>
    <scope>NUCLEOTIDE SEQUENCE</scope>
</reference>
<dbReference type="GO" id="GO:0008977">
    <property type="term" value="F:prephenate dehydrogenase (NAD+) activity"/>
    <property type="evidence" value="ECO:0007669"/>
    <property type="project" value="UniProtKB-EC"/>
</dbReference>
<dbReference type="SUPFAM" id="SSF55021">
    <property type="entry name" value="ACT-like"/>
    <property type="match status" value="1"/>
</dbReference>
<dbReference type="CDD" id="cd02116">
    <property type="entry name" value="ACT"/>
    <property type="match status" value="1"/>
</dbReference>
<dbReference type="PANTHER" id="PTHR21363:SF0">
    <property type="entry name" value="PREPHENATE DEHYDROGENASE [NADP(+)]"/>
    <property type="match status" value="1"/>
</dbReference>
<evidence type="ECO:0000256" key="3">
    <source>
        <dbReference type="ARBA" id="ARBA00016891"/>
    </source>
</evidence>
<dbReference type="InterPro" id="IPR046826">
    <property type="entry name" value="PDH_N"/>
</dbReference>
<dbReference type="PROSITE" id="PS51176">
    <property type="entry name" value="PDH_ADH"/>
    <property type="match status" value="1"/>
</dbReference>
<keyword evidence="7" id="KW-0057">Aromatic amino acid biosynthesis</keyword>
<dbReference type="EC" id="1.3.1.12" evidence="2"/>
<keyword evidence="7" id="KW-0028">Amino-acid biosynthesis</keyword>
<dbReference type="Pfam" id="PF20463">
    <property type="entry name" value="PDH_C"/>
    <property type="match status" value="1"/>
</dbReference>
<evidence type="ECO:0000256" key="1">
    <source>
        <dbReference type="ARBA" id="ARBA00005067"/>
    </source>
</evidence>
<dbReference type="PANTHER" id="PTHR21363">
    <property type="entry name" value="PREPHENATE DEHYDROGENASE"/>
    <property type="match status" value="1"/>
</dbReference>
<dbReference type="AlphaFoldDB" id="A0A6J6FI59"/>
<dbReference type="Pfam" id="PF02153">
    <property type="entry name" value="PDH_N"/>
    <property type="match status" value="1"/>
</dbReference>
<dbReference type="InterPro" id="IPR003099">
    <property type="entry name" value="Prephen_DH"/>
</dbReference>
<gene>
    <name evidence="11" type="ORF">UFOPK1791_00385</name>
</gene>
<dbReference type="Pfam" id="PF01842">
    <property type="entry name" value="ACT"/>
    <property type="match status" value="1"/>
</dbReference>
<keyword evidence="5" id="KW-0560">Oxidoreductase</keyword>
<accession>A0A6J6FI59</accession>
<dbReference type="SUPFAM" id="SSF51735">
    <property type="entry name" value="NAD(P)-binding Rossmann-fold domains"/>
    <property type="match status" value="1"/>
</dbReference>
<dbReference type="InterPro" id="IPR046825">
    <property type="entry name" value="PDH_C"/>
</dbReference>
<keyword evidence="4" id="KW-0827">Tyrosine biosynthesis</keyword>
<evidence type="ECO:0000256" key="8">
    <source>
        <dbReference type="ARBA" id="ARBA00049260"/>
    </source>
</evidence>
<sequence length="354" mass="38094">MGNLPTVKIQGAGLIGTSCALALKQFGYRVSIYDENPAAQALARDLLNAQLESELEYQVVIVAVPVSEVLSVIKSEYSLNPKSIFLDVASTKAELQLEIEGLSELRKRFLGSHPMAGREVSGPTGARADLFAGRAWIITPTPDTPDSLIAKVTELIEACGATVYSMSPTEHDELLAQISHLPQIVSSILAGELLSVSGEKLALAGQGLRDTTRLAESSSAIWLDILNSNRDFILSKLESFGHKVELLHQALLARDSVRIEALFKDGNTGRSKISGKHGARARTYTYLSVVIPDKPGQLGALFSECANAGVNVEDLSIEHSPGQFTGLITLALSESDATKLEKHLLVNNWKVHTT</sequence>
<dbReference type="InterPro" id="IPR002912">
    <property type="entry name" value="ACT_dom"/>
</dbReference>
<comment type="pathway">
    <text evidence="1">Amino-acid biosynthesis; L-tyrosine biosynthesis; (4-hydroxyphenyl)pyruvate from prephenate (NAD(+) route): step 1/1.</text>
</comment>
<evidence type="ECO:0000256" key="5">
    <source>
        <dbReference type="ARBA" id="ARBA00023002"/>
    </source>
</evidence>
<evidence type="ECO:0000259" key="10">
    <source>
        <dbReference type="PROSITE" id="PS51671"/>
    </source>
</evidence>
<dbReference type="InterPro" id="IPR050812">
    <property type="entry name" value="Preph/Arog_dehydrog"/>
</dbReference>
<dbReference type="InterPro" id="IPR008927">
    <property type="entry name" value="6-PGluconate_DH-like_C_sf"/>
</dbReference>